<feature type="domain" description="Response regulatory" evidence="11">
    <location>
        <begin position="7"/>
        <end position="124"/>
    </location>
</feature>
<dbReference type="GO" id="GO:0006355">
    <property type="term" value="P:regulation of DNA-templated transcription"/>
    <property type="evidence" value="ECO:0007669"/>
    <property type="project" value="InterPro"/>
</dbReference>
<proteinExistence type="predicted"/>
<evidence type="ECO:0000256" key="7">
    <source>
        <dbReference type="ARBA" id="ARBA00022840"/>
    </source>
</evidence>
<dbReference type="Pfam" id="PF00989">
    <property type="entry name" value="PAS"/>
    <property type="match status" value="1"/>
</dbReference>
<dbReference type="PROSITE" id="PS50112">
    <property type="entry name" value="PAS"/>
    <property type="match status" value="1"/>
</dbReference>
<keyword evidence="7" id="KW-0067">ATP-binding</keyword>
<dbReference type="Proteomes" id="UP000667802">
    <property type="component" value="Unassembled WGS sequence"/>
</dbReference>
<feature type="modified residue" description="4-aspartylphosphate" evidence="9">
    <location>
        <position position="59"/>
    </location>
</feature>
<dbReference type="GO" id="GO:0005524">
    <property type="term" value="F:ATP binding"/>
    <property type="evidence" value="ECO:0007669"/>
    <property type="project" value="UniProtKB-KW"/>
</dbReference>
<dbReference type="Pfam" id="PF02518">
    <property type="entry name" value="HATPase_c"/>
    <property type="match status" value="1"/>
</dbReference>
<dbReference type="GO" id="GO:0000155">
    <property type="term" value="F:phosphorelay sensor kinase activity"/>
    <property type="evidence" value="ECO:0007669"/>
    <property type="project" value="InterPro"/>
</dbReference>
<dbReference type="SMART" id="SM00388">
    <property type="entry name" value="HisKA"/>
    <property type="match status" value="1"/>
</dbReference>
<feature type="domain" description="Histidine kinase" evidence="10">
    <location>
        <begin position="270"/>
        <end position="492"/>
    </location>
</feature>
<gene>
    <name evidence="13" type="ORF">G7B40_012405</name>
</gene>
<dbReference type="RefSeq" id="WP_208353877.1">
    <property type="nucleotide sequence ID" value="NZ_JAALHA020000004.1"/>
</dbReference>
<accession>A0AAP5I8W6</accession>
<sequence>MNNSVIKVLLVDDDEDDYILTRDWLDEFQIARCDLEWIDSYEAARDAIANSYHDIYLVDYRLGEHNGLELLHEAIALGCSSPIILLTGQGDRDIDIEAMQAGAADYLEKSQLTAPLLERSIRYAIERKKSEQKIREQAALLDVATNAIFVHDLKNVILYWNKAAELLYGWKATEAIGKQISELWDEKDLPQLQEALRTLMKNGSWEGELHQKTRSNKNIIVESYWTLVHGFERKEQSILVVNTDITQKKDLETQFFRAQRLESIGTLASGIAHDLNNILAPILMTAEILEPQLNDDLSQRLLPILISNAKRGANLVKQVLSFTRGMEGEHSMLQLKHLMKEVQEVIKETFPKYIEFSIEISPDLWPISGNITQLHQVLMNLCVNARDSMSNGGSLKISAENVFIDENYAGMHIDAGVGSYVVITVTDTGVGIPRSALERIFEPFFTTKELGKGTGLGLSTVRGIIKSHGGFIKVYSELGKGSQFKVYLPAEDATELLEDEQEQELPSGEGELILVVDDEDAIRDITKTSLENYNYKALTAGDGIEAIALYAEYRDKISIVLTDMVMPLMDGLMTIRTLRKINPNVKIIAVTGLASTEKVDLVHNLGVQAFLTKPFTTKQLLQTISAIKNEK</sequence>
<keyword evidence="8" id="KW-0902">Two-component regulatory system</keyword>
<dbReference type="Gene3D" id="3.40.50.2300">
    <property type="match status" value="2"/>
</dbReference>
<dbReference type="SUPFAM" id="SSF52172">
    <property type="entry name" value="CheY-like"/>
    <property type="match status" value="2"/>
</dbReference>
<reference evidence="14" key="1">
    <citation type="journal article" date="2021" name="Science">
        <title>Hunting the eagle killer: A cyanobacterial neurotoxin causes vacuolar myelinopathy.</title>
        <authorList>
            <person name="Breinlinger S."/>
            <person name="Phillips T.J."/>
            <person name="Haram B.N."/>
            <person name="Mares J."/>
            <person name="Martinez Yerena J.A."/>
            <person name="Hrouzek P."/>
            <person name="Sobotka R."/>
            <person name="Henderson W.M."/>
            <person name="Schmieder P."/>
            <person name="Williams S.M."/>
            <person name="Lauderdale J.D."/>
            <person name="Wilde H.D."/>
            <person name="Gerrin W."/>
            <person name="Kust A."/>
            <person name="Washington J.W."/>
            <person name="Wagner C."/>
            <person name="Geier B."/>
            <person name="Liebeke M."/>
            <person name="Enke H."/>
            <person name="Niedermeyer T.H.J."/>
            <person name="Wilde S.B."/>
        </authorList>
    </citation>
    <scope>NUCLEOTIDE SEQUENCE [LARGE SCALE GENOMIC DNA]</scope>
    <source>
        <strain evidence="14">Thurmond2011</strain>
    </source>
</reference>
<evidence type="ECO:0000256" key="8">
    <source>
        <dbReference type="ARBA" id="ARBA00023012"/>
    </source>
</evidence>
<evidence type="ECO:0000259" key="12">
    <source>
        <dbReference type="PROSITE" id="PS50112"/>
    </source>
</evidence>
<evidence type="ECO:0000313" key="14">
    <source>
        <dbReference type="Proteomes" id="UP000667802"/>
    </source>
</evidence>
<dbReference type="PROSITE" id="PS50109">
    <property type="entry name" value="HIS_KIN"/>
    <property type="match status" value="1"/>
</dbReference>
<keyword evidence="3 9" id="KW-0597">Phosphoprotein</keyword>
<organism evidence="13 14">
    <name type="scientific">Aetokthonos hydrillicola Thurmond2011</name>
    <dbReference type="NCBI Taxonomy" id="2712845"/>
    <lineage>
        <taxon>Bacteria</taxon>
        <taxon>Bacillati</taxon>
        <taxon>Cyanobacteriota</taxon>
        <taxon>Cyanophyceae</taxon>
        <taxon>Nostocales</taxon>
        <taxon>Hapalosiphonaceae</taxon>
        <taxon>Aetokthonos</taxon>
    </lineage>
</organism>
<evidence type="ECO:0000256" key="6">
    <source>
        <dbReference type="ARBA" id="ARBA00022777"/>
    </source>
</evidence>
<evidence type="ECO:0000256" key="3">
    <source>
        <dbReference type="ARBA" id="ARBA00022553"/>
    </source>
</evidence>
<dbReference type="CDD" id="cd00130">
    <property type="entry name" value="PAS"/>
    <property type="match status" value="1"/>
</dbReference>
<dbReference type="SMART" id="SM00387">
    <property type="entry name" value="HATPase_c"/>
    <property type="match status" value="1"/>
</dbReference>
<dbReference type="NCBIfam" id="TIGR00229">
    <property type="entry name" value="sensory_box"/>
    <property type="match status" value="1"/>
</dbReference>
<dbReference type="PANTHER" id="PTHR43065:SF46">
    <property type="entry name" value="C4-DICARBOXYLATE TRANSPORT SENSOR PROTEIN DCTB"/>
    <property type="match status" value="1"/>
</dbReference>
<evidence type="ECO:0000256" key="1">
    <source>
        <dbReference type="ARBA" id="ARBA00000085"/>
    </source>
</evidence>
<comment type="catalytic activity">
    <reaction evidence="1">
        <text>ATP + protein L-histidine = ADP + protein N-phospho-L-histidine.</text>
        <dbReference type="EC" id="2.7.13.3"/>
    </reaction>
</comment>
<dbReference type="InterPro" id="IPR000014">
    <property type="entry name" value="PAS"/>
</dbReference>
<dbReference type="SMART" id="SM00091">
    <property type="entry name" value="PAS"/>
    <property type="match status" value="1"/>
</dbReference>
<dbReference type="AlphaFoldDB" id="A0AAP5I8W6"/>
<dbReference type="InterPro" id="IPR036097">
    <property type="entry name" value="HisK_dim/P_sf"/>
</dbReference>
<dbReference type="SUPFAM" id="SSF47384">
    <property type="entry name" value="Homodimeric domain of signal transducing histidine kinase"/>
    <property type="match status" value="1"/>
</dbReference>
<dbReference type="Gene3D" id="3.30.450.20">
    <property type="entry name" value="PAS domain"/>
    <property type="match status" value="1"/>
</dbReference>
<dbReference type="Pfam" id="PF00072">
    <property type="entry name" value="Response_reg"/>
    <property type="match status" value="2"/>
</dbReference>
<evidence type="ECO:0000256" key="4">
    <source>
        <dbReference type="ARBA" id="ARBA00022679"/>
    </source>
</evidence>
<evidence type="ECO:0000256" key="9">
    <source>
        <dbReference type="PROSITE-ProRule" id="PRU00169"/>
    </source>
</evidence>
<dbReference type="Gene3D" id="3.30.565.10">
    <property type="entry name" value="Histidine kinase-like ATPase, C-terminal domain"/>
    <property type="match status" value="1"/>
</dbReference>
<dbReference type="Pfam" id="PF00512">
    <property type="entry name" value="HisKA"/>
    <property type="match status" value="1"/>
</dbReference>
<keyword evidence="5" id="KW-0547">Nucleotide-binding</keyword>
<dbReference type="InterPro" id="IPR011006">
    <property type="entry name" value="CheY-like_superfamily"/>
</dbReference>
<dbReference type="PANTHER" id="PTHR43065">
    <property type="entry name" value="SENSOR HISTIDINE KINASE"/>
    <property type="match status" value="1"/>
</dbReference>
<dbReference type="PROSITE" id="PS50110">
    <property type="entry name" value="RESPONSE_REGULATORY"/>
    <property type="match status" value="2"/>
</dbReference>
<evidence type="ECO:0000256" key="5">
    <source>
        <dbReference type="ARBA" id="ARBA00022741"/>
    </source>
</evidence>
<dbReference type="SMART" id="SM00448">
    <property type="entry name" value="REC"/>
    <property type="match status" value="2"/>
</dbReference>
<comment type="caution">
    <text evidence="13">The sequence shown here is derived from an EMBL/GenBank/DDBJ whole genome shotgun (WGS) entry which is preliminary data.</text>
</comment>
<dbReference type="InterPro" id="IPR005467">
    <property type="entry name" value="His_kinase_dom"/>
</dbReference>
<dbReference type="SUPFAM" id="SSF55785">
    <property type="entry name" value="PYP-like sensor domain (PAS domain)"/>
    <property type="match status" value="1"/>
</dbReference>
<keyword evidence="4" id="KW-0808">Transferase</keyword>
<dbReference type="InterPro" id="IPR001789">
    <property type="entry name" value="Sig_transdc_resp-reg_receiver"/>
</dbReference>
<dbReference type="SUPFAM" id="SSF55874">
    <property type="entry name" value="ATPase domain of HSP90 chaperone/DNA topoisomerase II/histidine kinase"/>
    <property type="match status" value="1"/>
</dbReference>
<dbReference type="InterPro" id="IPR004358">
    <property type="entry name" value="Sig_transdc_His_kin-like_C"/>
</dbReference>
<evidence type="ECO:0000259" key="11">
    <source>
        <dbReference type="PROSITE" id="PS50110"/>
    </source>
</evidence>
<dbReference type="InterPro" id="IPR035965">
    <property type="entry name" value="PAS-like_dom_sf"/>
</dbReference>
<feature type="domain" description="PAS" evidence="12">
    <location>
        <begin position="133"/>
        <end position="203"/>
    </location>
</feature>
<name>A0AAP5I8W6_9CYAN</name>
<feature type="modified residue" description="4-aspartylphosphate" evidence="9">
    <location>
        <position position="563"/>
    </location>
</feature>
<dbReference type="InterPro" id="IPR013767">
    <property type="entry name" value="PAS_fold"/>
</dbReference>
<evidence type="ECO:0000313" key="13">
    <source>
        <dbReference type="EMBL" id="MDR9895363.1"/>
    </source>
</evidence>
<keyword evidence="14" id="KW-1185">Reference proteome</keyword>
<dbReference type="EMBL" id="JAALHA020000004">
    <property type="protein sequence ID" value="MDR9895363.1"/>
    <property type="molecule type" value="Genomic_DNA"/>
</dbReference>
<dbReference type="InterPro" id="IPR036890">
    <property type="entry name" value="HATPase_C_sf"/>
</dbReference>
<dbReference type="CDD" id="cd00082">
    <property type="entry name" value="HisKA"/>
    <property type="match status" value="1"/>
</dbReference>
<evidence type="ECO:0000259" key="10">
    <source>
        <dbReference type="PROSITE" id="PS50109"/>
    </source>
</evidence>
<dbReference type="InterPro" id="IPR003594">
    <property type="entry name" value="HATPase_dom"/>
</dbReference>
<dbReference type="PRINTS" id="PR00344">
    <property type="entry name" value="BCTRLSENSOR"/>
</dbReference>
<evidence type="ECO:0000256" key="2">
    <source>
        <dbReference type="ARBA" id="ARBA00012438"/>
    </source>
</evidence>
<dbReference type="InterPro" id="IPR003661">
    <property type="entry name" value="HisK_dim/P_dom"/>
</dbReference>
<dbReference type="EC" id="2.7.13.3" evidence="2"/>
<keyword evidence="6" id="KW-0418">Kinase</keyword>
<dbReference type="CDD" id="cd00156">
    <property type="entry name" value="REC"/>
    <property type="match status" value="2"/>
</dbReference>
<feature type="domain" description="Response regulatory" evidence="11">
    <location>
        <begin position="512"/>
        <end position="628"/>
    </location>
</feature>
<protein>
    <recommendedName>
        <fullName evidence="2">histidine kinase</fullName>
        <ecNumber evidence="2">2.7.13.3</ecNumber>
    </recommendedName>
</protein>
<dbReference type="Gene3D" id="1.10.287.130">
    <property type="match status" value="1"/>
</dbReference>